<keyword evidence="3" id="KW-0808">Transferase</keyword>
<evidence type="ECO:0000256" key="2">
    <source>
        <dbReference type="PIRSR" id="PIRSR007531-2"/>
    </source>
</evidence>
<evidence type="ECO:0000256" key="1">
    <source>
        <dbReference type="PIRSR" id="PIRSR007531-1"/>
    </source>
</evidence>
<dbReference type="GO" id="GO:0005524">
    <property type="term" value="F:ATP binding"/>
    <property type="evidence" value="ECO:0007669"/>
    <property type="project" value="InterPro"/>
</dbReference>
<dbReference type="AlphaFoldDB" id="A0A2S5R708"/>
<dbReference type="SUPFAM" id="SSF52540">
    <property type="entry name" value="P-loop containing nucleoside triphosphate hydrolases"/>
    <property type="match status" value="1"/>
</dbReference>
<dbReference type="RefSeq" id="WP_104207390.1">
    <property type="nucleotide sequence ID" value="NZ_PHHC01000141.1"/>
</dbReference>
<dbReference type="Gene3D" id="3.40.50.300">
    <property type="entry name" value="P-loop containing nucleotide triphosphate hydrolases"/>
    <property type="match status" value="1"/>
</dbReference>
<dbReference type="PIRSF" id="PIRSF007531">
    <property type="entry name" value="CPT"/>
    <property type="match status" value="1"/>
</dbReference>
<organism evidence="3 4">
    <name type="scientific">Holospora curviuscula</name>
    <dbReference type="NCBI Taxonomy" id="1082868"/>
    <lineage>
        <taxon>Bacteria</taxon>
        <taxon>Pseudomonadati</taxon>
        <taxon>Pseudomonadota</taxon>
        <taxon>Alphaproteobacteria</taxon>
        <taxon>Holosporales</taxon>
        <taxon>Holosporaceae</taxon>
        <taxon>Holospora</taxon>
    </lineage>
</organism>
<comment type="caution">
    <text evidence="3">The sequence shown here is derived from an EMBL/GenBank/DDBJ whole genome shotgun (WGS) entry which is preliminary data.</text>
</comment>
<keyword evidence="4" id="KW-1185">Reference proteome</keyword>
<dbReference type="InterPro" id="IPR012853">
    <property type="entry name" value="CPT"/>
</dbReference>
<name>A0A2S5R708_9PROT</name>
<feature type="binding site" evidence="2">
    <location>
        <begin position="12"/>
        <end position="19"/>
    </location>
    <ligand>
        <name>ATP</name>
        <dbReference type="ChEBI" id="CHEBI:30616"/>
    </ligand>
</feature>
<sequence length="162" mass="18150">MLAVSKIIFLNGCGSSGKTFIAKAIQHESPDLWLTFGVDTFVDMIPFGRQEPYLKFIPGQNEHGPTMHVDSGPEGVKLFSVMPQFAEMLATCGNNLIIDEVLFDEEALKAYAQQLKSHTVYYIGVFCDLAVMQEREVLRRDRCIGLSNDQIDRVHQGVLNLI</sequence>
<proteinExistence type="predicted"/>
<dbReference type="GO" id="GO:0016740">
    <property type="term" value="F:transferase activity"/>
    <property type="evidence" value="ECO:0007669"/>
    <property type="project" value="UniProtKB-KW"/>
</dbReference>
<gene>
    <name evidence="3" type="ORF">HCUR_01498</name>
</gene>
<dbReference type="EMBL" id="PHHC01000141">
    <property type="protein sequence ID" value="PPE03067.1"/>
    <property type="molecule type" value="Genomic_DNA"/>
</dbReference>
<dbReference type="Pfam" id="PF07931">
    <property type="entry name" value="CPT"/>
    <property type="match status" value="1"/>
</dbReference>
<protein>
    <submittedName>
        <fullName evidence="3">Chloramphenicol 3-O phosphotransferase</fullName>
    </submittedName>
</protein>
<dbReference type="OrthoDB" id="67453at2"/>
<evidence type="ECO:0000313" key="3">
    <source>
        <dbReference type="EMBL" id="PPE03067.1"/>
    </source>
</evidence>
<feature type="active site" evidence="1">
    <location>
        <position position="39"/>
    </location>
</feature>
<evidence type="ECO:0000313" key="4">
    <source>
        <dbReference type="Proteomes" id="UP000239425"/>
    </source>
</evidence>
<reference evidence="3 4" key="1">
    <citation type="submission" date="2017-11" db="EMBL/GenBank/DDBJ databases">
        <title>Comparative genomic analysis of Holospora spp., intranuclear symbionts of paramecia.</title>
        <authorList>
            <person name="Garushyants S.K."/>
            <person name="Beliavskaya A."/>
            <person name="Malko D.B."/>
            <person name="Logacheva M.D."/>
            <person name="Rautian M.S."/>
            <person name="Gelfand M.S."/>
        </authorList>
    </citation>
    <scope>NUCLEOTIDE SEQUENCE [LARGE SCALE GENOMIC DNA]</scope>
    <source>
        <strain evidence="4">02AZ16</strain>
    </source>
</reference>
<dbReference type="InterPro" id="IPR027417">
    <property type="entry name" value="P-loop_NTPase"/>
</dbReference>
<dbReference type="Proteomes" id="UP000239425">
    <property type="component" value="Unassembled WGS sequence"/>
</dbReference>
<accession>A0A2S5R708</accession>